<protein>
    <submittedName>
        <fullName evidence="1">Uncharacterized protein</fullName>
    </submittedName>
</protein>
<name>A0A9P5TX67_9AGAR</name>
<keyword evidence="2" id="KW-1185">Reference proteome</keyword>
<evidence type="ECO:0000313" key="1">
    <source>
        <dbReference type="EMBL" id="KAF9052589.1"/>
    </source>
</evidence>
<proteinExistence type="predicted"/>
<dbReference type="EMBL" id="JADNRY010000446">
    <property type="protein sequence ID" value="KAF9052589.1"/>
    <property type="molecule type" value="Genomic_DNA"/>
</dbReference>
<reference evidence="1" key="1">
    <citation type="submission" date="2020-11" db="EMBL/GenBank/DDBJ databases">
        <authorList>
            <consortium name="DOE Joint Genome Institute"/>
            <person name="Ahrendt S."/>
            <person name="Riley R."/>
            <person name="Andreopoulos W."/>
            <person name="Labutti K."/>
            <person name="Pangilinan J."/>
            <person name="Ruiz-Duenas F.J."/>
            <person name="Barrasa J.M."/>
            <person name="Sanchez-Garcia M."/>
            <person name="Camarero S."/>
            <person name="Miyauchi S."/>
            <person name="Serrano A."/>
            <person name="Linde D."/>
            <person name="Babiker R."/>
            <person name="Drula E."/>
            <person name="Ayuso-Fernandez I."/>
            <person name="Pacheco R."/>
            <person name="Padilla G."/>
            <person name="Ferreira P."/>
            <person name="Barriuso J."/>
            <person name="Kellner H."/>
            <person name="Castanera R."/>
            <person name="Alfaro M."/>
            <person name="Ramirez L."/>
            <person name="Pisabarro A.G."/>
            <person name="Kuo A."/>
            <person name="Tritt A."/>
            <person name="Lipzen A."/>
            <person name="He G."/>
            <person name="Yan M."/>
            <person name="Ng V."/>
            <person name="Cullen D."/>
            <person name="Martin F."/>
            <person name="Rosso M.-N."/>
            <person name="Henrissat B."/>
            <person name="Hibbett D."/>
            <person name="Martinez A.T."/>
            <person name="Grigoriev I.V."/>
        </authorList>
    </citation>
    <scope>NUCLEOTIDE SEQUENCE</scope>
    <source>
        <strain evidence="1">AH 40177</strain>
    </source>
</reference>
<organism evidence="1 2">
    <name type="scientific">Rhodocollybia butyracea</name>
    <dbReference type="NCBI Taxonomy" id="206335"/>
    <lineage>
        <taxon>Eukaryota</taxon>
        <taxon>Fungi</taxon>
        <taxon>Dikarya</taxon>
        <taxon>Basidiomycota</taxon>
        <taxon>Agaricomycotina</taxon>
        <taxon>Agaricomycetes</taxon>
        <taxon>Agaricomycetidae</taxon>
        <taxon>Agaricales</taxon>
        <taxon>Marasmiineae</taxon>
        <taxon>Omphalotaceae</taxon>
        <taxon>Rhodocollybia</taxon>
    </lineage>
</organism>
<dbReference type="Proteomes" id="UP000772434">
    <property type="component" value="Unassembled WGS sequence"/>
</dbReference>
<gene>
    <name evidence="1" type="ORF">BDP27DRAFT_650793</name>
</gene>
<dbReference type="AlphaFoldDB" id="A0A9P5TX67"/>
<comment type="caution">
    <text evidence="1">The sequence shown here is derived from an EMBL/GenBank/DDBJ whole genome shotgun (WGS) entry which is preliminary data.</text>
</comment>
<accession>A0A9P5TX67</accession>
<sequence length="172" mass="19883">MYRGDCESAIPKLDLDLPRVRQLLPMILPTNNDYLFYLLHPLTSHSQEQRRLLARPLILYADRLFLRFGFMLRVGWIDGGSHGETVVEHERLRGEEGGKIRFCYSNSVRPAVFRILTPVRLDSHWIKIPNRKLLCLLCLLLISCLVRPNHSSSHHVLYVGLCRNAQTVVIVD</sequence>
<evidence type="ECO:0000313" key="2">
    <source>
        <dbReference type="Proteomes" id="UP000772434"/>
    </source>
</evidence>